<dbReference type="Proteomes" id="UP000094455">
    <property type="component" value="Unassembled WGS sequence"/>
</dbReference>
<gene>
    <name evidence="12" type="ORF">PICMEDRAFT_73845</name>
</gene>
<keyword evidence="3 10" id="KW-0812">Transmembrane</keyword>
<evidence type="ECO:0000256" key="5">
    <source>
        <dbReference type="ARBA" id="ARBA00023136"/>
    </source>
</evidence>
<evidence type="ECO:0000256" key="7">
    <source>
        <dbReference type="ARBA" id="ARBA00023288"/>
    </source>
</evidence>
<reference evidence="12 13" key="1">
    <citation type="journal article" date="2016" name="Proc. Natl. Acad. Sci. U.S.A.">
        <title>Comparative genomics of biotechnologically important yeasts.</title>
        <authorList>
            <person name="Riley R."/>
            <person name="Haridas S."/>
            <person name="Wolfe K.H."/>
            <person name="Lopes M.R."/>
            <person name="Hittinger C.T."/>
            <person name="Goeker M."/>
            <person name="Salamov A.A."/>
            <person name="Wisecaver J.H."/>
            <person name="Long T.M."/>
            <person name="Calvey C.H."/>
            <person name="Aerts A.L."/>
            <person name="Barry K.W."/>
            <person name="Choi C."/>
            <person name="Clum A."/>
            <person name="Coughlan A.Y."/>
            <person name="Deshpande S."/>
            <person name="Douglass A.P."/>
            <person name="Hanson S.J."/>
            <person name="Klenk H.-P."/>
            <person name="LaButti K.M."/>
            <person name="Lapidus A."/>
            <person name="Lindquist E.A."/>
            <person name="Lipzen A.M."/>
            <person name="Meier-Kolthoff J.P."/>
            <person name="Ohm R.A."/>
            <person name="Otillar R.P."/>
            <person name="Pangilinan J.L."/>
            <person name="Peng Y."/>
            <person name="Rokas A."/>
            <person name="Rosa C.A."/>
            <person name="Scheuner C."/>
            <person name="Sibirny A.A."/>
            <person name="Slot J.C."/>
            <person name="Stielow J.B."/>
            <person name="Sun H."/>
            <person name="Kurtzman C.P."/>
            <person name="Blackwell M."/>
            <person name="Grigoriev I.V."/>
            <person name="Jeffries T.W."/>
        </authorList>
    </citation>
    <scope>NUCLEOTIDE SEQUENCE [LARGE SCALE GENOMIC DNA]</scope>
    <source>
        <strain evidence="12 13">NRRL Y-2026</strain>
    </source>
</reference>
<accession>A0A1E3NI82</accession>
<feature type="transmembrane region" description="Helical" evidence="10">
    <location>
        <begin position="6"/>
        <end position="26"/>
    </location>
</feature>
<dbReference type="EC" id="2.3.1.225" evidence="10"/>
<evidence type="ECO:0000259" key="11">
    <source>
        <dbReference type="Pfam" id="PF01529"/>
    </source>
</evidence>
<dbReference type="GO" id="GO:0005794">
    <property type="term" value="C:Golgi apparatus"/>
    <property type="evidence" value="ECO:0007669"/>
    <property type="project" value="TreeGrafter"/>
</dbReference>
<organism evidence="12 13">
    <name type="scientific">Pichia membranifaciens NRRL Y-2026</name>
    <dbReference type="NCBI Taxonomy" id="763406"/>
    <lineage>
        <taxon>Eukaryota</taxon>
        <taxon>Fungi</taxon>
        <taxon>Dikarya</taxon>
        <taxon>Ascomycota</taxon>
        <taxon>Saccharomycotina</taxon>
        <taxon>Pichiomycetes</taxon>
        <taxon>Pichiales</taxon>
        <taxon>Pichiaceae</taxon>
        <taxon>Pichia</taxon>
    </lineage>
</organism>
<dbReference type="OrthoDB" id="9909019at2759"/>
<keyword evidence="2 10" id="KW-0808">Transferase</keyword>
<evidence type="ECO:0000256" key="3">
    <source>
        <dbReference type="ARBA" id="ARBA00022692"/>
    </source>
</evidence>
<dbReference type="GeneID" id="30181292"/>
<keyword evidence="13" id="KW-1185">Reference proteome</keyword>
<dbReference type="GO" id="GO:0019706">
    <property type="term" value="F:protein-cysteine S-palmitoyltransferase activity"/>
    <property type="evidence" value="ECO:0007669"/>
    <property type="project" value="UniProtKB-EC"/>
</dbReference>
<evidence type="ECO:0000256" key="1">
    <source>
        <dbReference type="ARBA" id="ARBA00004141"/>
    </source>
</evidence>
<feature type="domain" description="Palmitoyltransferase DHHC" evidence="11">
    <location>
        <begin position="174"/>
        <end position="313"/>
    </location>
</feature>
<keyword evidence="4 10" id="KW-1133">Transmembrane helix</keyword>
<keyword evidence="6" id="KW-0564">Palmitate</keyword>
<dbReference type="Pfam" id="PF01529">
    <property type="entry name" value="DHHC"/>
    <property type="match status" value="1"/>
</dbReference>
<evidence type="ECO:0000256" key="2">
    <source>
        <dbReference type="ARBA" id="ARBA00022679"/>
    </source>
</evidence>
<feature type="transmembrane region" description="Helical" evidence="10">
    <location>
        <begin position="275"/>
        <end position="294"/>
    </location>
</feature>
<feature type="transmembrane region" description="Helical" evidence="10">
    <location>
        <begin position="118"/>
        <end position="138"/>
    </location>
</feature>
<name>A0A1E3NI82_9ASCO</name>
<evidence type="ECO:0000313" key="13">
    <source>
        <dbReference type="Proteomes" id="UP000094455"/>
    </source>
</evidence>
<dbReference type="AlphaFoldDB" id="A0A1E3NI82"/>
<evidence type="ECO:0000256" key="8">
    <source>
        <dbReference type="ARBA" id="ARBA00023315"/>
    </source>
</evidence>
<feature type="transmembrane region" description="Helical" evidence="10">
    <location>
        <begin position="216"/>
        <end position="236"/>
    </location>
</feature>
<comment type="catalytic activity">
    <reaction evidence="9 10">
        <text>L-cysteinyl-[protein] + hexadecanoyl-CoA = S-hexadecanoyl-L-cysteinyl-[protein] + CoA</text>
        <dbReference type="Rhea" id="RHEA:36683"/>
        <dbReference type="Rhea" id="RHEA-COMP:10131"/>
        <dbReference type="Rhea" id="RHEA-COMP:11032"/>
        <dbReference type="ChEBI" id="CHEBI:29950"/>
        <dbReference type="ChEBI" id="CHEBI:57287"/>
        <dbReference type="ChEBI" id="CHEBI:57379"/>
        <dbReference type="ChEBI" id="CHEBI:74151"/>
        <dbReference type="EC" id="2.3.1.225"/>
    </reaction>
</comment>
<comment type="similarity">
    <text evidence="10">Belongs to the DHHC palmitoyltransferase family.</text>
</comment>
<comment type="subcellular location">
    <subcellularLocation>
        <location evidence="1">Membrane</location>
        <topology evidence="1">Multi-pass membrane protein</topology>
    </subcellularLocation>
</comment>
<proteinExistence type="inferred from homology"/>
<comment type="domain">
    <text evidence="10">The DHHC domain is required for palmitoyltransferase activity.</text>
</comment>
<keyword evidence="8 10" id="KW-0012">Acyltransferase</keyword>
<dbReference type="PANTHER" id="PTHR22883">
    <property type="entry name" value="ZINC FINGER DHHC DOMAIN CONTAINING PROTEIN"/>
    <property type="match status" value="1"/>
</dbReference>
<dbReference type="RefSeq" id="XP_019016166.1">
    <property type="nucleotide sequence ID" value="XM_019164605.1"/>
</dbReference>
<dbReference type="PROSITE" id="PS50216">
    <property type="entry name" value="DHHC"/>
    <property type="match status" value="1"/>
</dbReference>
<dbReference type="GO" id="GO:0006612">
    <property type="term" value="P:protein targeting to membrane"/>
    <property type="evidence" value="ECO:0007669"/>
    <property type="project" value="TreeGrafter"/>
</dbReference>
<dbReference type="GO" id="GO:0016020">
    <property type="term" value="C:membrane"/>
    <property type="evidence" value="ECO:0007669"/>
    <property type="project" value="UniProtKB-SubCell"/>
</dbReference>
<dbReference type="InterPro" id="IPR039859">
    <property type="entry name" value="PFA4/ZDH16/20/ERF2-like"/>
</dbReference>
<protein>
    <recommendedName>
        <fullName evidence="10">Palmitoyltransferase</fullName>
        <ecNumber evidence="10">2.3.1.225</ecNumber>
    </recommendedName>
</protein>
<evidence type="ECO:0000256" key="6">
    <source>
        <dbReference type="ARBA" id="ARBA00023139"/>
    </source>
</evidence>
<dbReference type="EMBL" id="KV454005">
    <property type="protein sequence ID" value="ODQ45053.1"/>
    <property type="molecule type" value="Genomic_DNA"/>
</dbReference>
<dbReference type="STRING" id="763406.A0A1E3NI82"/>
<evidence type="ECO:0000256" key="9">
    <source>
        <dbReference type="ARBA" id="ARBA00048048"/>
    </source>
</evidence>
<evidence type="ECO:0000313" key="12">
    <source>
        <dbReference type="EMBL" id="ODQ45053.1"/>
    </source>
</evidence>
<evidence type="ECO:0000256" key="10">
    <source>
        <dbReference type="RuleBase" id="RU079119"/>
    </source>
</evidence>
<sequence>MSTFYLILGVILLLSSIALIVLLGDLPNYRGTILHKLNQLLVDRVAHKITLQFTTLDKRFFNGYLSSDESLRRLGWIAGWIIPVFYLAVFSRCLAFFFQYTYPQILKLSSEVNWTLRYWIFILPPILLNYGSFFLAVLSDPGYMLESIDKEHVNISKIQSEFPYDDLIFFKVDCSTCKFVKPARSKHCSNCDKCVLMFDHHCIWLNNDVAYYTYRWFLLFLFSTCFIFLYGGYLSYYSLKLEIQISKDIPKTITAAPLLLKYWRLIKNTTFANEISGILLLLCMFLFPAVSFFLGETLWSVYLGVTTNETAKWDYINLLVQNEMLYEFIPRNGDANVFLILNTRLPNGTIQFIKLEDRKPFNNDTGGHLRRIKNWDDMNNVYDMGFWKNLHQRLFPKKLF</sequence>
<keyword evidence="5 10" id="KW-0472">Membrane</keyword>
<dbReference type="GO" id="GO:0005783">
    <property type="term" value="C:endoplasmic reticulum"/>
    <property type="evidence" value="ECO:0007669"/>
    <property type="project" value="TreeGrafter"/>
</dbReference>
<evidence type="ECO:0000256" key="4">
    <source>
        <dbReference type="ARBA" id="ARBA00022989"/>
    </source>
</evidence>
<feature type="transmembrane region" description="Helical" evidence="10">
    <location>
        <begin position="74"/>
        <end position="98"/>
    </location>
</feature>
<keyword evidence="7" id="KW-0449">Lipoprotein</keyword>
<dbReference type="InterPro" id="IPR001594">
    <property type="entry name" value="Palmitoyltrfase_DHHC"/>
</dbReference>